<dbReference type="GO" id="GO:0060567">
    <property type="term" value="P:negative regulation of termination of DNA-templated transcription"/>
    <property type="evidence" value="ECO:0007669"/>
    <property type="project" value="InterPro"/>
</dbReference>
<evidence type="ECO:0000256" key="4">
    <source>
        <dbReference type="ARBA" id="ARBA00023163"/>
    </source>
</evidence>
<keyword evidence="3" id="KW-0238">DNA-binding</keyword>
<organism evidence="5 6">
    <name type="scientific">Pasteurella canis</name>
    <dbReference type="NCBI Taxonomy" id="753"/>
    <lineage>
        <taxon>Bacteria</taxon>
        <taxon>Pseudomonadati</taxon>
        <taxon>Pseudomonadota</taxon>
        <taxon>Gammaproteobacteria</taxon>
        <taxon>Pasteurellales</taxon>
        <taxon>Pasteurellaceae</taxon>
        <taxon>Pasteurella</taxon>
    </lineage>
</organism>
<evidence type="ECO:0000313" key="6">
    <source>
        <dbReference type="Proteomes" id="UP000254704"/>
    </source>
</evidence>
<gene>
    <name evidence="5" type="ORF">NCTC11621_00937</name>
</gene>
<proteinExistence type="inferred from homology"/>
<name>A0A379EU20_9PAST</name>
<dbReference type="GO" id="GO:0003677">
    <property type="term" value="F:DNA binding"/>
    <property type="evidence" value="ECO:0007669"/>
    <property type="project" value="UniProtKB-KW"/>
</dbReference>
<protein>
    <submittedName>
        <fullName evidence="5">Phage antitermination protein Q</fullName>
    </submittedName>
</protein>
<evidence type="ECO:0000313" key="5">
    <source>
        <dbReference type="EMBL" id="SUC09909.1"/>
    </source>
</evidence>
<dbReference type="AlphaFoldDB" id="A0A379EU20"/>
<keyword evidence="2" id="KW-0805">Transcription regulation</keyword>
<sequence length="153" mass="17769">MGDKLLEKPRKEWVQNHLDAWGAWAFNGLDFDCQTNIIAKLMLEANGNKNSKQDRKMCDDELGLVISSVIGHCIKTPSPEDYKYIEAKYIFNLSNYSIAKFQHAKDKSISFNAWYKRINQSIDSSEWIIAKFLDYALKNHKNADRLQKFAFNV</sequence>
<evidence type="ECO:0000256" key="2">
    <source>
        <dbReference type="ARBA" id="ARBA00023015"/>
    </source>
</evidence>
<reference evidence="5 6" key="1">
    <citation type="submission" date="2018-06" db="EMBL/GenBank/DDBJ databases">
        <authorList>
            <consortium name="Pathogen Informatics"/>
            <person name="Doyle S."/>
        </authorList>
    </citation>
    <scope>NUCLEOTIDE SEQUENCE [LARGE SCALE GENOMIC DNA]</scope>
    <source>
        <strain evidence="5 6">NCTC11621</strain>
    </source>
</reference>
<dbReference type="EMBL" id="UGTV01000015">
    <property type="protein sequence ID" value="SUC09909.1"/>
    <property type="molecule type" value="Genomic_DNA"/>
</dbReference>
<dbReference type="RefSeq" id="WP_115322760.1">
    <property type="nucleotide sequence ID" value="NZ_UGTV01000015.1"/>
</dbReference>
<accession>A0A379EU20</accession>
<evidence type="ECO:0000256" key="3">
    <source>
        <dbReference type="ARBA" id="ARBA00023125"/>
    </source>
</evidence>
<keyword evidence="4" id="KW-0804">Transcription</keyword>
<dbReference type="InterPro" id="IPR010534">
    <property type="entry name" value="Phage_933W_GpQ"/>
</dbReference>
<evidence type="ECO:0000256" key="1">
    <source>
        <dbReference type="ARBA" id="ARBA00010234"/>
    </source>
</evidence>
<dbReference type="Pfam" id="PF06530">
    <property type="entry name" value="Phage_antitermQ"/>
    <property type="match status" value="1"/>
</dbReference>
<dbReference type="Proteomes" id="UP000254704">
    <property type="component" value="Unassembled WGS sequence"/>
</dbReference>
<comment type="similarity">
    <text evidence="1">Belongs to the phage antitermination Q type 1 family.</text>
</comment>